<dbReference type="GO" id="GO:0003677">
    <property type="term" value="F:DNA binding"/>
    <property type="evidence" value="ECO:0007669"/>
    <property type="project" value="UniProtKB-KW"/>
</dbReference>
<keyword evidence="10" id="KW-1185">Reference proteome</keyword>
<comment type="similarity">
    <text evidence="2">Belongs to the uracil-DNA glycosylase (UDG) superfamily. SMUG1 family.</text>
</comment>
<keyword evidence="7" id="KW-0539">Nucleus</keyword>
<dbReference type="GO" id="GO:0017065">
    <property type="term" value="F:single-strand selective uracil DNA N-glycosylase activity"/>
    <property type="evidence" value="ECO:0007669"/>
    <property type="project" value="InterPro"/>
</dbReference>
<accession>A0A1I8P0K0</accession>
<evidence type="ECO:0000259" key="8">
    <source>
        <dbReference type="Pfam" id="PF03167"/>
    </source>
</evidence>
<dbReference type="FunFam" id="3.40.470.10:FF:000017">
    <property type="entry name" value="Single-strand-selective monofunctional uracil-DNA glycosylase 1"/>
    <property type="match status" value="1"/>
</dbReference>
<dbReference type="SUPFAM" id="SSF52141">
    <property type="entry name" value="Uracil-DNA glycosylase-like"/>
    <property type="match status" value="1"/>
</dbReference>
<dbReference type="GO" id="GO:0006284">
    <property type="term" value="P:base-excision repair"/>
    <property type="evidence" value="ECO:0007669"/>
    <property type="project" value="InterPro"/>
</dbReference>
<dbReference type="OrthoDB" id="408702at2759"/>
<dbReference type="InterPro" id="IPR036895">
    <property type="entry name" value="Uracil-DNA_glycosylase-like_sf"/>
</dbReference>
<dbReference type="AlphaFoldDB" id="A0A1I8P0K0"/>
<organism evidence="9 10">
    <name type="scientific">Stomoxys calcitrans</name>
    <name type="common">Stable fly</name>
    <name type="synonym">Conops calcitrans</name>
    <dbReference type="NCBI Taxonomy" id="35570"/>
    <lineage>
        <taxon>Eukaryota</taxon>
        <taxon>Metazoa</taxon>
        <taxon>Ecdysozoa</taxon>
        <taxon>Arthropoda</taxon>
        <taxon>Hexapoda</taxon>
        <taxon>Insecta</taxon>
        <taxon>Pterygota</taxon>
        <taxon>Neoptera</taxon>
        <taxon>Endopterygota</taxon>
        <taxon>Diptera</taxon>
        <taxon>Brachycera</taxon>
        <taxon>Muscomorpha</taxon>
        <taxon>Muscoidea</taxon>
        <taxon>Muscidae</taxon>
        <taxon>Stomoxys</taxon>
    </lineage>
</organism>
<feature type="domain" description="Uracil-DNA glycosylase-like" evidence="8">
    <location>
        <begin position="93"/>
        <end position="266"/>
    </location>
</feature>
<evidence type="ECO:0000313" key="9">
    <source>
        <dbReference type="EnsemblMetazoa" id="SCAU003761-PA"/>
    </source>
</evidence>
<evidence type="ECO:0000256" key="7">
    <source>
        <dbReference type="ARBA" id="ARBA00023242"/>
    </source>
</evidence>
<dbReference type="InterPro" id="IPR005122">
    <property type="entry name" value="Uracil-DNA_glycosylase-like"/>
</dbReference>
<evidence type="ECO:0000256" key="6">
    <source>
        <dbReference type="ARBA" id="ARBA00023204"/>
    </source>
</evidence>
<dbReference type="GO" id="GO:0005634">
    <property type="term" value="C:nucleus"/>
    <property type="evidence" value="ECO:0007669"/>
    <property type="project" value="UniProtKB-SubCell"/>
</dbReference>
<gene>
    <name evidence="9" type="primary">106080596</name>
</gene>
<name>A0A1I8P0K0_STOCA</name>
<dbReference type="GO" id="GO:0000703">
    <property type="term" value="F:oxidized pyrimidine nucleobase lesion DNA N-glycosylase activity"/>
    <property type="evidence" value="ECO:0007669"/>
    <property type="project" value="TreeGrafter"/>
</dbReference>
<keyword evidence="5" id="KW-0238">DNA-binding</keyword>
<dbReference type="PANTHER" id="PTHR13235:SF2">
    <property type="entry name" value="SINGLE-STRAND SELECTIVE MONOFUNCTIONAL URACIL DNA GLYCOSYLASE"/>
    <property type="match status" value="1"/>
</dbReference>
<keyword evidence="3" id="KW-0227">DNA damage</keyword>
<evidence type="ECO:0000256" key="4">
    <source>
        <dbReference type="ARBA" id="ARBA00022801"/>
    </source>
</evidence>
<reference evidence="9" key="1">
    <citation type="submission" date="2020-05" db="UniProtKB">
        <authorList>
            <consortium name="EnsemblMetazoa"/>
        </authorList>
    </citation>
    <scope>IDENTIFICATION</scope>
    <source>
        <strain evidence="9">USDA</strain>
    </source>
</reference>
<dbReference type="Proteomes" id="UP000095300">
    <property type="component" value="Unassembled WGS sequence"/>
</dbReference>
<comment type="subcellular location">
    <subcellularLocation>
        <location evidence="1">Nucleus</location>
    </subcellularLocation>
</comment>
<evidence type="ECO:0000256" key="1">
    <source>
        <dbReference type="ARBA" id="ARBA00004123"/>
    </source>
</evidence>
<evidence type="ECO:0000256" key="2">
    <source>
        <dbReference type="ARBA" id="ARBA00007889"/>
    </source>
</evidence>
<dbReference type="Gene3D" id="3.40.470.10">
    <property type="entry name" value="Uracil-DNA glycosylase-like domain"/>
    <property type="match status" value="1"/>
</dbReference>
<proteinExistence type="inferred from homology"/>
<evidence type="ECO:0000256" key="5">
    <source>
        <dbReference type="ARBA" id="ARBA00023125"/>
    </source>
</evidence>
<dbReference type="EnsemblMetazoa" id="SCAU003761-RA">
    <property type="protein sequence ID" value="SCAU003761-PA"/>
    <property type="gene ID" value="SCAU003761"/>
</dbReference>
<evidence type="ECO:0000313" key="10">
    <source>
        <dbReference type="Proteomes" id="UP000095300"/>
    </source>
</evidence>
<protein>
    <recommendedName>
        <fullName evidence="8">Uracil-DNA glycosylase-like domain-containing protein</fullName>
    </recommendedName>
</protein>
<dbReference type="STRING" id="35570.A0A1I8P0K0"/>
<dbReference type="KEGG" id="scac:106080596"/>
<dbReference type="VEuPathDB" id="VectorBase:SCAU003761"/>
<evidence type="ECO:0000256" key="3">
    <source>
        <dbReference type="ARBA" id="ARBA00022763"/>
    </source>
</evidence>
<dbReference type="PANTHER" id="PTHR13235">
    <property type="entry name" value="SINGLE-STRAND SELECTIVE MONOFUNCTIONAL URACIL DNA GLYCOSYLASE"/>
    <property type="match status" value="1"/>
</dbReference>
<keyword evidence="6" id="KW-0234">DNA repair</keyword>
<keyword evidence="4" id="KW-0378">Hydrolase</keyword>
<sequence>MLKKKLEYKITTNPTPNTSHNVVDTNRNEVLKVSPYFAPSFWEQFYGWECQLNGSLRLLTPVPEIKHIYNPVEYAAQVHCEYLRRFLKGPKMVMFIGMNPGADGMGQNGVPFGNISTVRDIMNLNGLISEPPNQHPKRPIKGFDCTKEEPSGKRLWTLFQKLSYDSLDVFFQLCFVHNFCPLMFFDAQGRNVTPSELKGPYKKHIQDTCLSTTEAQLHLIQPEIIIAVGDYVFRTLKQSEYCKNKRLLRLDHPSPRSLNNTNWPEKAEKFLRENDLLKYLRNEVNID</sequence>
<dbReference type="InterPro" id="IPR039134">
    <property type="entry name" value="SMUG1"/>
</dbReference>
<dbReference type="Pfam" id="PF03167">
    <property type="entry name" value="UDG"/>
    <property type="match status" value="1"/>
</dbReference>